<name>A0ABP6M1H6_9ACTN</name>
<protein>
    <recommendedName>
        <fullName evidence="4">Secreted protein</fullName>
    </recommendedName>
</protein>
<evidence type="ECO:0008006" key="4">
    <source>
        <dbReference type="Google" id="ProtNLM"/>
    </source>
</evidence>
<dbReference type="Proteomes" id="UP001501532">
    <property type="component" value="Unassembled WGS sequence"/>
</dbReference>
<accession>A0ABP6M1H6</accession>
<organism evidence="2 3">
    <name type="scientific">Streptomyces glomeratus</name>
    <dbReference type="NCBI Taxonomy" id="284452"/>
    <lineage>
        <taxon>Bacteria</taxon>
        <taxon>Bacillati</taxon>
        <taxon>Actinomycetota</taxon>
        <taxon>Actinomycetes</taxon>
        <taxon>Kitasatosporales</taxon>
        <taxon>Streptomycetaceae</taxon>
        <taxon>Streptomyces</taxon>
    </lineage>
</organism>
<evidence type="ECO:0000313" key="2">
    <source>
        <dbReference type="EMBL" id="GAA3070954.1"/>
    </source>
</evidence>
<feature type="region of interest" description="Disordered" evidence="1">
    <location>
        <begin position="39"/>
        <end position="116"/>
    </location>
</feature>
<comment type="caution">
    <text evidence="2">The sequence shown here is derived from an EMBL/GenBank/DDBJ whole genome shotgun (WGS) entry which is preliminary data.</text>
</comment>
<evidence type="ECO:0000313" key="3">
    <source>
        <dbReference type="Proteomes" id="UP001501532"/>
    </source>
</evidence>
<gene>
    <name evidence="2" type="ORF">GCM10010448_62310</name>
</gene>
<dbReference type="EMBL" id="BAAAUF010000071">
    <property type="protein sequence ID" value="GAA3070954.1"/>
    <property type="molecule type" value="Genomic_DNA"/>
</dbReference>
<keyword evidence="3" id="KW-1185">Reference proteome</keyword>
<reference evidence="3" key="1">
    <citation type="journal article" date="2019" name="Int. J. Syst. Evol. Microbiol.">
        <title>The Global Catalogue of Microorganisms (GCM) 10K type strain sequencing project: providing services to taxonomists for standard genome sequencing and annotation.</title>
        <authorList>
            <consortium name="The Broad Institute Genomics Platform"/>
            <consortium name="The Broad Institute Genome Sequencing Center for Infectious Disease"/>
            <person name="Wu L."/>
            <person name="Ma J."/>
        </authorList>
    </citation>
    <scope>NUCLEOTIDE SEQUENCE [LARGE SCALE GENOMIC DNA]</scope>
    <source>
        <strain evidence="3">JCM 9091</strain>
    </source>
</reference>
<sequence>MTAESATTMVTAVRQPAQRPRTLLLRVMVCVPLLHSAYGGHGSLRAPEPPPADTQVGSLSCGVNRYKPARRGGIGHIGHAVSATNPRHRCPRTRGKPNAPPPRGVPSGMTRRVRPP</sequence>
<evidence type="ECO:0000256" key="1">
    <source>
        <dbReference type="SAM" id="MobiDB-lite"/>
    </source>
</evidence>
<proteinExistence type="predicted"/>
<feature type="compositionally biased region" description="Basic residues" evidence="1">
    <location>
        <begin position="86"/>
        <end position="95"/>
    </location>
</feature>